<evidence type="ECO:0000313" key="3">
    <source>
        <dbReference type="Proteomes" id="UP000694569"/>
    </source>
</evidence>
<evidence type="ECO:0000313" key="2">
    <source>
        <dbReference type="Ensembl" id="ENSLLEP00000035900.1"/>
    </source>
</evidence>
<dbReference type="OrthoDB" id="10253982at2759"/>
<dbReference type="Pfam" id="PF03372">
    <property type="entry name" value="Exo_endo_phos"/>
    <property type="match status" value="1"/>
</dbReference>
<dbReference type="Gene3D" id="3.60.10.10">
    <property type="entry name" value="Endonuclease/exonuclease/phosphatase"/>
    <property type="match status" value="1"/>
</dbReference>
<dbReference type="InterPro" id="IPR005135">
    <property type="entry name" value="Endo/exonuclease/phosphatase"/>
</dbReference>
<evidence type="ECO:0000259" key="1">
    <source>
        <dbReference type="Pfam" id="PF03372"/>
    </source>
</evidence>
<dbReference type="PANTHER" id="PTHR12121:SF28">
    <property type="entry name" value="PROTEIN ANGEL HOMOLOG 1"/>
    <property type="match status" value="1"/>
</dbReference>
<dbReference type="SUPFAM" id="SSF56219">
    <property type="entry name" value="DNase I-like"/>
    <property type="match status" value="1"/>
</dbReference>
<dbReference type="Ensembl" id="ENSLLET00000037267.1">
    <property type="protein sequence ID" value="ENSLLEP00000035900.1"/>
    <property type="gene ID" value="ENSLLEG00000022679.1"/>
</dbReference>
<proteinExistence type="predicted"/>
<dbReference type="InterPro" id="IPR036691">
    <property type="entry name" value="Endo/exonu/phosph_ase_sf"/>
</dbReference>
<protein>
    <recommendedName>
        <fullName evidence="1">Endonuclease/exonuclease/phosphatase domain-containing protein</fullName>
    </recommendedName>
</protein>
<sequence length="256" mass="29527">NLFFARDIINFEDWEDLNDLDTSNNELFDFSVMSYNILSQDLIDQHPHLYSHCAPFNLTWDYRWQIILQELQHWDADVLCLQEIQEAHYKEQMLPSLSAMGYSCHYKRRTGSKTDGCCTCFKSSRFALLCESHVEYFLPGIHVLNRDNVGLVLLLCPILQEGLKEESSYHPVCVANTHLLYNPIRGDIKLAQLALLFAEVDRMSKTSDGNHHPIILCGDLNATPGSPLYRFIRNGILNYQNLPAWKVNFPTIINCN</sequence>
<feature type="domain" description="Endonuclease/exonuclease/phosphatase" evidence="1">
    <location>
        <begin position="33"/>
        <end position="238"/>
    </location>
</feature>
<dbReference type="AlphaFoldDB" id="A0A8C5QDJ8"/>
<dbReference type="PANTHER" id="PTHR12121">
    <property type="entry name" value="CARBON CATABOLITE REPRESSOR PROTEIN 4"/>
    <property type="match status" value="1"/>
</dbReference>
<dbReference type="InterPro" id="IPR050410">
    <property type="entry name" value="CCR4/nocturin_mRNA_transcr"/>
</dbReference>
<dbReference type="GeneTree" id="ENSGT00940000159057"/>
<dbReference type="Proteomes" id="UP000694569">
    <property type="component" value="Unplaced"/>
</dbReference>
<organism evidence="2 3">
    <name type="scientific">Leptobrachium leishanense</name>
    <name type="common">Leishan spiny toad</name>
    <dbReference type="NCBI Taxonomy" id="445787"/>
    <lineage>
        <taxon>Eukaryota</taxon>
        <taxon>Metazoa</taxon>
        <taxon>Chordata</taxon>
        <taxon>Craniata</taxon>
        <taxon>Vertebrata</taxon>
        <taxon>Euteleostomi</taxon>
        <taxon>Amphibia</taxon>
        <taxon>Batrachia</taxon>
        <taxon>Anura</taxon>
        <taxon>Pelobatoidea</taxon>
        <taxon>Megophryidae</taxon>
        <taxon>Leptobrachium</taxon>
    </lineage>
</organism>
<keyword evidence="3" id="KW-1185">Reference proteome</keyword>
<reference evidence="2" key="1">
    <citation type="submission" date="2025-08" db="UniProtKB">
        <authorList>
            <consortium name="Ensembl"/>
        </authorList>
    </citation>
    <scope>IDENTIFICATION</scope>
</reference>
<dbReference type="GO" id="GO:0000175">
    <property type="term" value="F:3'-5'-RNA exonuclease activity"/>
    <property type="evidence" value="ECO:0007669"/>
    <property type="project" value="TreeGrafter"/>
</dbReference>
<reference evidence="2" key="2">
    <citation type="submission" date="2025-09" db="UniProtKB">
        <authorList>
            <consortium name="Ensembl"/>
        </authorList>
    </citation>
    <scope>IDENTIFICATION</scope>
</reference>
<name>A0A8C5QDJ8_9ANUR</name>
<accession>A0A8C5QDJ8</accession>